<dbReference type="Pfam" id="PF03746">
    <property type="entry name" value="LamB_YcsF"/>
    <property type="match status" value="1"/>
</dbReference>
<gene>
    <name evidence="1" type="primary">pxpA</name>
    <name evidence="1" type="ORF">E8M12_12805</name>
</gene>
<dbReference type="CDD" id="cd10787">
    <property type="entry name" value="LamB_YcsF_like"/>
    <property type="match status" value="1"/>
</dbReference>
<name>A0A4U1B350_9GAMM</name>
<dbReference type="OrthoDB" id="9773478at2"/>
<dbReference type="Proteomes" id="UP000307999">
    <property type="component" value="Unassembled WGS sequence"/>
</dbReference>
<dbReference type="RefSeq" id="WP_136736586.1">
    <property type="nucleotide sequence ID" value="NZ_SWDB01000031.1"/>
</dbReference>
<organism evidence="1 2">
    <name type="scientific">Thalassotalea mangrovi</name>
    <dbReference type="NCBI Taxonomy" id="2572245"/>
    <lineage>
        <taxon>Bacteria</taxon>
        <taxon>Pseudomonadati</taxon>
        <taxon>Pseudomonadota</taxon>
        <taxon>Gammaproteobacteria</taxon>
        <taxon>Alteromonadales</taxon>
        <taxon>Colwelliaceae</taxon>
        <taxon>Thalassotalea</taxon>
    </lineage>
</organism>
<protein>
    <submittedName>
        <fullName evidence="1">5-oxoprolinase subunit PxpA</fullName>
        <ecNumber evidence="1">3.5.2.9</ecNumber>
    </submittedName>
</protein>
<dbReference type="SUPFAM" id="SSF88713">
    <property type="entry name" value="Glycoside hydrolase/deacetylase"/>
    <property type="match status" value="1"/>
</dbReference>
<dbReference type="NCBIfam" id="NF003816">
    <property type="entry name" value="PRK05406.1-5"/>
    <property type="match status" value="1"/>
</dbReference>
<comment type="caution">
    <text evidence="1">The sequence shown here is derived from an EMBL/GenBank/DDBJ whole genome shotgun (WGS) entry which is preliminary data.</text>
</comment>
<dbReference type="PANTHER" id="PTHR30292:SF0">
    <property type="entry name" value="5-OXOPROLINASE SUBUNIT A"/>
    <property type="match status" value="1"/>
</dbReference>
<dbReference type="GO" id="GO:0017168">
    <property type="term" value="F:5-oxoprolinase (ATP-hydrolyzing) activity"/>
    <property type="evidence" value="ECO:0007669"/>
    <property type="project" value="UniProtKB-EC"/>
</dbReference>
<proteinExistence type="predicted"/>
<dbReference type="AlphaFoldDB" id="A0A4U1B350"/>
<evidence type="ECO:0000313" key="1">
    <source>
        <dbReference type="EMBL" id="TKB44085.1"/>
    </source>
</evidence>
<evidence type="ECO:0000313" key="2">
    <source>
        <dbReference type="Proteomes" id="UP000307999"/>
    </source>
</evidence>
<accession>A0A4U1B350</accession>
<dbReference type="NCBIfam" id="NF003814">
    <property type="entry name" value="PRK05406.1-3"/>
    <property type="match status" value="1"/>
</dbReference>
<dbReference type="PANTHER" id="PTHR30292">
    <property type="entry name" value="UNCHARACTERIZED PROTEIN YBGL-RELATED"/>
    <property type="match status" value="1"/>
</dbReference>
<sequence length="241" mass="26943">MKLNCDLGESFAAWKMGLDDEVMPHIDMANIACGFHASDPNTLQQTLSLAIQHKVTIGAHPSYHDLIGFGRRSIKHSEQEIINLMHYQIGAIDGMAQSQGALVKYVKPHGALYNDMMANDEVFSAVVKSIDRYYRPLKLMILSTADNERYQHIASKYSVDLLFEAFADRRYTDKGRLTPRTEPGAVLNKQQVIEQVTLLITEGVVISNNDNRLTLKADTLCVHGDNIEAVALVKEIKALCR</sequence>
<dbReference type="EMBL" id="SWDB01000031">
    <property type="protein sequence ID" value="TKB44085.1"/>
    <property type="molecule type" value="Genomic_DNA"/>
</dbReference>
<dbReference type="GO" id="GO:0005975">
    <property type="term" value="P:carbohydrate metabolic process"/>
    <property type="evidence" value="ECO:0007669"/>
    <property type="project" value="InterPro"/>
</dbReference>
<dbReference type="InterPro" id="IPR005501">
    <property type="entry name" value="LamB/YcsF/PxpA-like"/>
</dbReference>
<keyword evidence="2" id="KW-1185">Reference proteome</keyword>
<dbReference type="EC" id="3.5.2.9" evidence="1"/>
<reference evidence="1 2" key="1">
    <citation type="submission" date="2019-04" db="EMBL/GenBank/DDBJ databases">
        <title>Thalassotalea guangxiensis sp. nov., isolated from sediment of the coastal wetland.</title>
        <authorList>
            <person name="Zheng S."/>
            <person name="Zhang D."/>
        </authorList>
    </citation>
    <scope>NUCLEOTIDE SEQUENCE [LARGE SCALE GENOMIC DNA]</scope>
    <source>
        <strain evidence="1 2">ZS-4</strain>
    </source>
</reference>
<dbReference type="InterPro" id="IPR011330">
    <property type="entry name" value="Glyco_hydro/deAcase_b/a-brl"/>
</dbReference>
<keyword evidence="1" id="KW-0378">Hydrolase</keyword>
<dbReference type="Gene3D" id="3.20.20.370">
    <property type="entry name" value="Glycoside hydrolase/deacetylase"/>
    <property type="match status" value="1"/>
</dbReference>